<evidence type="ECO:0000313" key="1">
    <source>
        <dbReference type="EMBL" id="RAS65874.1"/>
    </source>
</evidence>
<evidence type="ECO:0000313" key="2">
    <source>
        <dbReference type="Proteomes" id="UP000248714"/>
    </source>
</evidence>
<dbReference type="EMBL" id="QLTT01000004">
    <property type="protein sequence ID" value="RAS65874.1"/>
    <property type="molecule type" value="Genomic_DNA"/>
</dbReference>
<protein>
    <submittedName>
        <fullName evidence="1">Uncharacterized protein</fullName>
    </submittedName>
</protein>
<reference evidence="1 2" key="1">
    <citation type="submission" date="2018-06" db="EMBL/GenBank/DDBJ databases">
        <title>Genomic Encyclopedia of Type Strains, Phase IV (KMG-IV): sequencing the most valuable type-strain genomes for metagenomic binning, comparative biology and taxonomic classification.</title>
        <authorList>
            <person name="Goeker M."/>
        </authorList>
    </citation>
    <scope>NUCLEOTIDE SEQUENCE [LARGE SCALE GENOMIC DNA]</scope>
    <source>
        <strain evidence="1 2">DSM 45479</strain>
    </source>
</reference>
<dbReference type="Proteomes" id="UP000248714">
    <property type="component" value="Unassembled WGS sequence"/>
</dbReference>
<keyword evidence="2" id="KW-1185">Reference proteome</keyword>
<organism evidence="1 2">
    <name type="scientific">Lentzea atacamensis</name>
    <dbReference type="NCBI Taxonomy" id="531938"/>
    <lineage>
        <taxon>Bacteria</taxon>
        <taxon>Bacillati</taxon>
        <taxon>Actinomycetota</taxon>
        <taxon>Actinomycetes</taxon>
        <taxon>Pseudonocardiales</taxon>
        <taxon>Pseudonocardiaceae</taxon>
        <taxon>Lentzea</taxon>
    </lineage>
</organism>
<sequence length="56" mass="6456">MKVTGKALDAVPIADAELAKIGTKWERHLGKRPMGQLWEAWRRWVRSQTRIADLRG</sequence>
<comment type="caution">
    <text evidence="1">The sequence shown here is derived from an EMBL/GenBank/DDBJ whole genome shotgun (WGS) entry which is preliminary data.</text>
</comment>
<gene>
    <name evidence="1" type="ORF">C8D87_104425</name>
</gene>
<accession>A0ABX9EB66</accession>
<name>A0ABX9EB66_9PSEU</name>
<proteinExistence type="predicted"/>